<evidence type="ECO:0000313" key="1">
    <source>
        <dbReference type="EMBL" id="MBB6174581.1"/>
    </source>
</evidence>
<dbReference type="AlphaFoldDB" id="A0A7W9YP02"/>
<organism evidence="1 2">
    <name type="scientific">Nocardiopsis mwathae</name>
    <dbReference type="NCBI Taxonomy" id="1472723"/>
    <lineage>
        <taxon>Bacteria</taxon>
        <taxon>Bacillati</taxon>
        <taxon>Actinomycetota</taxon>
        <taxon>Actinomycetes</taxon>
        <taxon>Streptosporangiales</taxon>
        <taxon>Nocardiopsidaceae</taxon>
        <taxon>Nocardiopsis</taxon>
    </lineage>
</organism>
<accession>A0A7W9YP02</accession>
<keyword evidence="2" id="KW-1185">Reference proteome</keyword>
<dbReference type="EMBL" id="JACHDS010000001">
    <property type="protein sequence ID" value="MBB6174581.1"/>
    <property type="molecule type" value="Genomic_DNA"/>
</dbReference>
<reference evidence="1 2" key="1">
    <citation type="submission" date="2020-08" db="EMBL/GenBank/DDBJ databases">
        <title>Sequencing the genomes of 1000 actinobacteria strains.</title>
        <authorList>
            <person name="Klenk H.-P."/>
        </authorList>
    </citation>
    <scope>NUCLEOTIDE SEQUENCE [LARGE SCALE GENOMIC DNA]</scope>
    <source>
        <strain evidence="1 2">DSM 46659</strain>
    </source>
</reference>
<sequence length="100" mass="10736">MMASVDPLLRNRALTPLPSAPAGGRRPVLGLGDTGGYSYSTLTAEMTELLGRNSVMTVVCGDERGRRLLSSAAWVAGKRLSCSVRARCHGRNVTIWVEHP</sequence>
<proteinExistence type="predicted"/>
<name>A0A7W9YP02_9ACTN</name>
<dbReference type="Proteomes" id="UP000546642">
    <property type="component" value="Unassembled WGS sequence"/>
</dbReference>
<protein>
    <submittedName>
        <fullName evidence="1">Uncharacterized protein</fullName>
    </submittedName>
</protein>
<dbReference type="RefSeq" id="WP_184078697.1">
    <property type="nucleotide sequence ID" value="NZ_JACHDS010000001.1"/>
</dbReference>
<comment type="caution">
    <text evidence="1">The sequence shown here is derived from an EMBL/GenBank/DDBJ whole genome shotgun (WGS) entry which is preliminary data.</text>
</comment>
<gene>
    <name evidence="1" type="ORF">HNR23_004641</name>
</gene>
<evidence type="ECO:0000313" key="2">
    <source>
        <dbReference type="Proteomes" id="UP000546642"/>
    </source>
</evidence>